<gene>
    <name evidence="11" type="primary">flgM</name>
    <name evidence="11" type="ORF">QGN17_00310</name>
</gene>
<dbReference type="Pfam" id="PF04316">
    <property type="entry name" value="FlgM"/>
    <property type="match status" value="1"/>
</dbReference>
<keyword evidence="12" id="KW-1185">Reference proteome</keyword>
<proteinExistence type="inferred from homology"/>
<comment type="function">
    <text evidence="7">Responsible for the coupling of flagellin expression to flagellar assembly by preventing expression of the flagellin genes when a component of the middle class of proteins is defective. It negatively regulates flagellar genes by inhibiting the activity of FliA by directly binding to FliA.</text>
</comment>
<evidence type="ECO:0000256" key="2">
    <source>
        <dbReference type="ARBA" id="ARBA00017823"/>
    </source>
</evidence>
<keyword evidence="6" id="KW-0804">Transcription</keyword>
<comment type="similarity">
    <text evidence="1">Belongs to the FlgM family.</text>
</comment>
<evidence type="ECO:0000256" key="3">
    <source>
        <dbReference type="ARBA" id="ARBA00022491"/>
    </source>
</evidence>
<reference evidence="11" key="1">
    <citation type="submission" date="2023-04" db="EMBL/GenBank/DDBJ databases">
        <title>Sphingomonas sp. MAHUQ-71 isolated from rice field.</title>
        <authorList>
            <person name="Huq M.A."/>
        </authorList>
    </citation>
    <scope>NUCLEOTIDE SEQUENCE</scope>
    <source>
        <strain evidence="11">MAHUQ-71</strain>
    </source>
</reference>
<dbReference type="Proteomes" id="UP001160625">
    <property type="component" value="Unassembled WGS sequence"/>
</dbReference>
<feature type="region of interest" description="Disordered" evidence="9">
    <location>
        <begin position="1"/>
        <end position="26"/>
    </location>
</feature>
<dbReference type="EMBL" id="JARYGZ010000001">
    <property type="protein sequence ID" value="MDH7637158.1"/>
    <property type="molecule type" value="Genomic_DNA"/>
</dbReference>
<keyword evidence="11" id="KW-0966">Cell projection</keyword>
<keyword evidence="5" id="KW-0805">Transcription regulation</keyword>
<evidence type="ECO:0000256" key="9">
    <source>
        <dbReference type="SAM" id="MobiDB-lite"/>
    </source>
</evidence>
<comment type="caution">
    <text evidence="11">The sequence shown here is derived from an EMBL/GenBank/DDBJ whole genome shotgun (WGS) entry which is preliminary data.</text>
</comment>
<keyword evidence="11" id="KW-0969">Cilium</keyword>
<dbReference type="NCBIfam" id="TIGR03824">
    <property type="entry name" value="FlgM_jcvi"/>
    <property type="match status" value="1"/>
</dbReference>
<dbReference type="InterPro" id="IPR035890">
    <property type="entry name" value="Anti-sigma-28_factor_FlgM_sf"/>
</dbReference>
<dbReference type="InterPro" id="IPR031316">
    <property type="entry name" value="FlgM_C"/>
</dbReference>
<evidence type="ECO:0000256" key="7">
    <source>
        <dbReference type="ARBA" id="ARBA00024739"/>
    </source>
</evidence>
<evidence type="ECO:0000259" key="10">
    <source>
        <dbReference type="Pfam" id="PF04316"/>
    </source>
</evidence>
<evidence type="ECO:0000256" key="6">
    <source>
        <dbReference type="ARBA" id="ARBA00023163"/>
    </source>
</evidence>
<evidence type="ECO:0000256" key="1">
    <source>
        <dbReference type="ARBA" id="ARBA00005322"/>
    </source>
</evidence>
<organism evidence="11 12">
    <name type="scientific">Sphingomonas oryzagri</name>
    <dbReference type="NCBI Taxonomy" id="3042314"/>
    <lineage>
        <taxon>Bacteria</taxon>
        <taxon>Pseudomonadati</taxon>
        <taxon>Pseudomonadota</taxon>
        <taxon>Alphaproteobacteria</taxon>
        <taxon>Sphingomonadales</taxon>
        <taxon>Sphingomonadaceae</taxon>
        <taxon>Sphingomonas</taxon>
    </lineage>
</organism>
<feature type="domain" description="Anti-sigma-28 factor FlgM C-terminal" evidence="10">
    <location>
        <begin position="44"/>
        <end position="86"/>
    </location>
</feature>
<sequence length="99" mass="9877">MDGIDKAGGATDVSRLRPSSVQPTQAAAPVAAAQAKVVADSGLSEAFAALADAGAPVDGKKVDAIKSLIQSGAYPIDPQKIAAKMVALDFPERGESADA</sequence>
<evidence type="ECO:0000256" key="5">
    <source>
        <dbReference type="ARBA" id="ARBA00023015"/>
    </source>
</evidence>
<protein>
    <recommendedName>
        <fullName evidence="2">Negative regulator of flagellin synthesis</fullName>
    </recommendedName>
    <alternativeName>
        <fullName evidence="8">Anti-sigma-28 factor</fullName>
    </alternativeName>
</protein>
<evidence type="ECO:0000313" key="12">
    <source>
        <dbReference type="Proteomes" id="UP001160625"/>
    </source>
</evidence>
<dbReference type="SUPFAM" id="SSF101498">
    <property type="entry name" value="Anti-sigma factor FlgM"/>
    <property type="match status" value="1"/>
</dbReference>
<name>A0ABT6MXC3_9SPHN</name>
<evidence type="ECO:0000256" key="4">
    <source>
        <dbReference type="ARBA" id="ARBA00022795"/>
    </source>
</evidence>
<keyword evidence="3" id="KW-0678">Repressor</keyword>
<evidence type="ECO:0000256" key="8">
    <source>
        <dbReference type="ARBA" id="ARBA00030117"/>
    </source>
</evidence>
<dbReference type="InterPro" id="IPR007412">
    <property type="entry name" value="FlgM"/>
</dbReference>
<keyword evidence="4" id="KW-1005">Bacterial flagellum biogenesis</keyword>
<accession>A0ABT6MXC3</accession>
<evidence type="ECO:0000313" key="11">
    <source>
        <dbReference type="EMBL" id="MDH7637158.1"/>
    </source>
</evidence>
<keyword evidence="11" id="KW-0282">Flagellum</keyword>
<dbReference type="RefSeq" id="WP_022689601.1">
    <property type="nucleotide sequence ID" value="NZ_JARYGZ010000001.1"/>
</dbReference>